<reference evidence="4" key="1">
    <citation type="submission" date="2023-07" db="EMBL/GenBank/DDBJ databases">
        <title>Genome content predicts the carbon catabolic preferences of heterotrophic bacteria.</title>
        <authorList>
            <person name="Gralka M."/>
        </authorList>
    </citation>
    <scope>NUCLEOTIDE SEQUENCE</scope>
    <source>
        <strain evidence="4">I2M16</strain>
    </source>
</reference>
<dbReference type="EMBL" id="JAUOPG010000001">
    <property type="protein sequence ID" value="MDO6452286.1"/>
    <property type="molecule type" value="Genomic_DNA"/>
</dbReference>
<comment type="similarity">
    <text evidence="2 3">Belongs to the LOG family.</text>
</comment>
<evidence type="ECO:0000313" key="4">
    <source>
        <dbReference type="EMBL" id="MDO6452286.1"/>
    </source>
</evidence>
<protein>
    <recommendedName>
        <fullName evidence="3">Cytokinin riboside 5'-monophosphate phosphoribohydrolase</fullName>
        <ecNumber evidence="3">3.2.2.n1</ecNumber>
    </recommendedName>
</protein>
<sequence>MNIAVFCGASLGNNAGYANLAKELGTKLATQGHTLVYGGGHTGLMGVIADSALKAGGQVYGVIPDALVKKEVAHPGLTQLFVVKDMHQRKAKMAELAEGFVALPGGIGTLEEIFEVWTWSYLGYHQKPAIFLNVLGYYEQLFGFLAHTEQEGFVSAYSRGLVSLEDTVDEALLSLSKSHHSVM</sequence>
<evidence type="ECO:0000313" key="5">
    <source>
        <dbReference type="Proteomes" id="UP001169862"/>
    </source>
</evidence>
<dbReference type="EC" id="3.2.2.n1" evidence="3"/>
<proteinExistence type="inferred from homology"/>
<accession>A0AAW7XDN0</accession>
<gene>
    <name evidence="4" type="ORF">Q4490_01800</name>
</gene>
<dbReference type="Gene3D" id="3.40.50.450">
    <property type="match status" value="1"/>
</dbReference>
<name>A0AAW7XDN0_9GAMM</name>
<keyword evidence="3" id="KW-0203">Cytokinin biosynthesis</keyword>
<dbReference type="GO" id="GO:0005829">
    <property type="term" value="C:cytosol"/>
    <property type="evidence" value="ECO:0007669"/>
    <property type="project" value="TreeGrafter"/>
</dbReference>
<evidence type="ECO:0000256" key="3">
    <source>
        <dbReference type="RuleBase" id="RU363015"/>
    </source>
</evidence>
<comment type="catalytic activity">
    <reaction evidence="1">
        <text>AMP + H2O = D-ribose 5-phosphate + adenine</text>
        <dbReference type="Rhea" id="RHEA:20129"/>
        <dbReference type="ChEBI" id="CHEBI:15377"/>
        <dbReference type="ChEBI" id="CHEBI:16708"/>
        <dbReference type="ChEBI" id="CHEBI:78346"/>
        <dbReference type="ChEBI" id="CHEBI:456215"/>
        <dbReference type="EC" id="3.2.2.4"/>
    </reaction>
</comment>
<organism evidence="4 5">
    <name type="scientific">Neptunomonas phycophila</name>
    <dbReference type="NCBI Taxonomy" id="1572645"/>
    <lineage>
        <taxon>Bacteria</taxon>
        <taxon>Pseudomonadati</taxon>
        <taxon>Pseudomonadota</taxon>
        <taxon>Gammaproteobacteria</taxon>
        <taxon>Oceanospirillales</taxon>
        <taxon>Oceanospirillaceae</taxon>
        <taxon>Neptunomonas</taxon>
    </lineage>
</organism>
<evidence type="ECO:0000256" key="2">
    <source>
        <dbReference type="ARBA" id="ARBA00006763"/>
    </source>
</evidence>
<dbReference type="InterPro" id="IPR005269">
    <property type="entry name" value="LOG"/>
</dbReference>
<comment type="caution">
    <text evidence="4">The sequence shown here is derived from an EMBL/GenBank/DDBJ whole genome shotgun (WGS) entry which is preliminary data.</text>
</comment>
<dbReference type="Pfam" id="PF03641">
    <property type="entry name" value="Lysine_decarbox"/>
    <property type="match status" value="1"/>
</dbReference>
<dbReference type="PANTHER" id="PTHR31223:SF70">
    <property type="entry name" value="LOG FAMILY PROTEIN YJL055W"/>
    <property type="match status" value="1"/>
</dbReference>
<dbReference type="RefSeq" id="WP_303548277.1">
    <property type="nucleotide sequence ID" value="NZ_JAUOPG010000001.1"/>
</dbReference>
<dbReference type="InterPro" id="IPR031100">
    <property type="entry name" value="LOG_fam"/>
</dbReference>
<keyword evidence="3" id="KW-0378">Hydrolase</keyword>
<dbReference type="GO" id="GO:0009691">
    <property type="term" value="P:cytokinin biosynthetic process"/>
    <property type="evidence" value="ECO:0007669"/>
    <property type="project" value="UniProtKB-UniRule"/>
</dbReference>
<dbReference type="NCBIfam" id="TIGR00730">
    <property type="entry name" value="Rossman fold protein, TIGR00730 family"/>
    <property type="match status" value="1"/>
</dbReference>
<dbReference type="GO" id="GO:0008714">
    <property type="term" value="F:AMP nucleosidase activity"/>
    <property type="evidence" value="ECO:0007669"/>
    <property type="project" value="UniProtKB-EC"/>
</dbReference>
<dbReference type="SUPFAM" id="SSF102405">
    <property type="entry name" value="MCP/YpsA-like"/>
    <property type="match status" value="1"/>
</dbReference>
<dbReference type="AlphaFoldDB" id="A0AAW7XDN0"/>
<dbReference type="PANTHER" id="PTHR31223">
    <property type="entry name" value="LOG FAMILY PROTEIN YJL055W"/>
    <property type="match status" value="1"/>
</dbReference>
<dbReference type="Proteomes" id="UP001169862">
    <property type="component" value="Unassembled WGS sequence"/>
</dbReference>
<evidence type="ECO:0000256" key="1">
    <source>
        <dbReference type="ARBA" id="ARBA00000274"/>
    </source>
</evidence>